<proteinExistence type="inferred from homology"/>
<dbReference type="HOGENOM" id="CLU_030671_1_0_1"/>
<comment type="similarity">
    <text evidence="1">Belongs to the Cyclase 1 superfamily.</text>
</comment>
<dbReference type="Pfam" id="PF04199">
    <property type="entry name" value="Cyclase"/>
    <property type="match status" value="1"/>
</dbReference>
<evidence type="ECO:0008006" key="4">
    <source>
        <dbReference type="Google" id="ProtNLM"/>
    </source>
</evidence>
<dbReference type="Proteomes" id="UP000027920">
    <property type="component" value="Unassembled WGS sequence"/>
</dbReference>
<reference evidence="2 3" key="1">
    <citation type="submission" date="2013-03" db="EMBL/GenBank/DDBJ databases">
        <title>The Genome Sequence of Exophiala aquamarina CBS 119918.</title>
        <authorList>
            <consortium name="The Broad Institute Genomics Platform"/>
            <person name="Cuomo C."/>
            <person name="de Hoog S."/>
            <person name="Gorbushina A."/>
            <person name="Walker B."/>
            <person name="Young S.K."/>
            <person name="Zeng Q."/>
            <person name="Gargeya S."/>
            <person name="Fitzgerald M."/>
            <person name="Haas B."/>
            <person name="Abouelleil A."/>
            <person name="Allen A.W."/>
            <person name="Alvarado L."/>
            <person name="Arachchi H.M."/>
            <person name="Berlin A.M."/>
            <person name="Chapman S.B."/>
            <person name="Gainer-Dewar J."/>
            <person name="Goldberg J."/>
            <person name="Griggs A."/>
            <person name="Gujja S."/>
            <person name="Hansen M."/>
            <person name="Howarth C."/>
            <person name="Imamovic A."/>
            <person name="Ireland A."/>
            <person name="Larimer J."/>
            <person name="McCowan C."/>
            <person name="Murphy C."/>
            <person name="Pearson M."/>
            <person name="Poon T.W."/>
            <person name="Priest M."/>
            <person name="Roberts A."/>
            <person name="Saif S."/>
            <person name="Shea T."/>
            <person name="Sisk P."/>
            <person name="Sykes S."/>
            <person name="Wortman J."/>
            <person name="Nusbaum C."/>
            <person name="Birren B."/>
        </authorList>
    </citation>
    <scope>NUCLEOTIDE SEQUENCE [LARGE SCALE GENOMIC DNA]</scope>
    <source>
        <strain evidence="2 3">CBS 119918</strain>
    </source>
</reference>
<dbReference type="Gene3D" id="3.50.30.50">
    <property type="entry name" value="Putative cyclase"/>
    <property type="match status" value="1"/>
</dbReference>
<comment type="caution">
    <text evidence="2">The sequence shown here is derived from an EMBL/GenBank/DDBJ whole genome shotgun (WGS) entry which is preliminary data.</text>
</comment>
<evidence type="ECO:0000313" key="3">
    <source>
        <dbReference type="Proteomes" id="UP000027920"/>
    </source>
</evidence>
<gene>
    <name evidence="2" type="ORF">A1O9_06930</name>
</gene>
<dbReference type="SUPFAM" id="SSF102198">
    <property type="entry name" value="Putative cyclase"/>
    <property type="match status" value="1"/>
</dbReference>
<keyword evidence="3" id="KW-1185">Reference proteome</keyword>
<dbReference type="OrthoDB" id="5396at2759"/>
<dbReference type="AlphaFoldDB" id="A0A072PMJ6"/>
<dbReference type="RefSeq" id="XP_013259330.1">
    <property type="nucleotide sequence ID" value="XM_013403876.1"/>
</dbReference>
<dbReference type="InterPro" id="IPR007325">
    <property type="entry name" value="KFase/CYL"/>
</dbReference>
<name>A0A072PMJ6_9EURO</name>
<accession>A0A072PMJ6</accession>
<protein>
    <recommendedName>
        <fullName evidence="4">Cyclase</fullName>
    </recommendedName>
</protein>
<dbReference type="PANTHER" id="PTHR34861">
    <property type="match status" value="1"/>
</dbReference>
<dbReference type="VEuPathDB" id="FungiDB:A1O9_06930"/>
<evidence type="ECO:0000256" key="1">
    <source>
        <dbReference type="ARBA" id="ARBA00007865"/>
    </source>
</evidence>
<sequence>MSPVEPSRLPLFSDLPLHESHPPHSAWGVWDHDDQLGCLNHLTPNVVLDAAREIRAGETVGLSWELNQMRIPPWYRIKLEHKMISLADCINDDELRFNTQTGSQWDGFRHWCFPDGRFYNGVTQTEVRSGKSTRLGIHGKIYPNSCGIVGRGVLIDYYSFAQARGIDYDPLTFHKIPLSTIIDIAKETNVEFRRGDILFLRTGYIKRYLNTADEELEVVMKSPATRYPGMEGSLDALEWLWDSRFAAVAGDCPGFEAWFGESAGQEFFRMHETLLSGFGMPIGELFDLEELSKKCAQHSRWTFFVTSQPLNVVGGVGSPPNAIAIF</sequence>
<dbReference type="GO" id="GO:0004061">
    <property type="term" value="F:arylformamidase activity"/>
    <property type="evidence" value="ECO:0007669"/>
    <property type="project" value="InterPro"/>
</dbReference>
<dbReference type="InterPro" id="IPR037175">
    <property type="entry name" value="KFase_sf"/>
</dbReference>
<dbReference type="PANTHER" id="PTHR34861:SF11">
    <property type="entry name" value="CYCLASE"/>
    <property type="match status" value="1"/>
</dbReference>
<organism evidence="2 3">
    <name type="scientific">Exophiala aquamarina CBS 119918</name>
    <dbReference type="NCBI Taxonomy" id="1182545"/>
    <lineage>
        <taxon>Eukaryota</taxon>
        <taxon>Fungi</taxon>
        <taxon>Dikarya</taxon>
        <taxon>Ascomycota</taxon>
        <taxon>Pezizomycotina</taxon>
        <taxon>Eurotiomycetes</taxon>
        <taxon>Chaetothyriomycetidae</taxon>
        <taxon>Chaetothyriales</taxon>
        <taxon>Herpotrichiellaceae</taxon>
        <taxon>Exophiala</taxon>
    </lineage>
</organism>
<dbReference type="EMBL" id="AMGV01000005">
    <property type="protein sequence ID" value="KEF56740.1"/>
    <property type="molecule type" value="Genomic_DNA"/>
</dbReference>
<dbReference type="GO" id="GO:0019441">
    <property type="term" value="P:L-tryptophan catabolic process to kynurenine"/>
    <property type="evidence" value="ECO:0007669"/>
    <property type="project" value="InterPro"/>
</dbReference>
<evidence type="ECO:0000313" key="2">
    <source>
        <dbReference type="EMBL" id="KEF56740.1"/>
    </source>
</evidence>
<dbReference type="GeneID" id="25281844"/>